<evidence type="ECO:0000256" key="2">
    <source>
        <dbReference type="ARBA" id="ARBA00022448"/>
    </source>
</evidence>
<keyword evidence="3" id="KW-1134">Transmembrane beta strand</keyword>
<keyword evidence="4" id="KW-0812">Transmembrane</keyword>
<evidence type="ECO:0000256" key="4">
    <source>
        <dbReference type="ARBA" id="ARBA00022692"/>
    </source>
</evidence>
<dbReference type="PANTHER" id="PTHR30026:SF20">
    <property type="entry name" value="OUTER MEMBRANE PROTEIN TOLC"/>
    <property type="match status" value="1"/>
</dbReference>
<evidence type="ECO:0000313" key="8">
    <source>
        <dbReference type="Proteomes" id="UP000001593"/>
    </source>
</evidence>
<evidence type="ECO:0000313" key="7">
    <source>
        <dbReference type="EMBL" id="EDO25706.1"/>
    </source>
</evidence>
<evidence type="ECO:0000256" key="1">
    <source>
        <dbReference type="ARBA" id="ARBA00004442"/>
    </source>
</evidence>
<sequence length="287" mass="32970">WIHHAMVIRTRLVHEFCCCRCKYAGLIPNAFYKFECRSMGQSINDYYTIAAENNPELKAKYKEFEAAMQKIPQVSSLPDPNLSMGYFISPVETRLGPQNMRFSLTQMFPWFGTLKAQKNAATLMAESKYQAFLNAKNQLYSQVATAYYPLYELLKLKDIEQENIKILESYKNIANAKFENGKGSLVDVLRVDIMIKDAQTNLDILTKKEPALTSWLNSILNRKYNEKIVISKDLQIMELPMEYRKDSITTNPILQELELKKQASEVAIEVARKQGLPKLGLGLDYVL</sequence>
<dbReference type="AlphaFoldDB" id="A8DVQ3"/>
<dbReference type="InterPro" id="IPR051906">
    <property type="entry name" value="TolC-like"/>
</dbReference>
<dbReference type="SUPFAM" id="SSF56954">
    <property type="entry name" value="Outer membrane efflux proteins (OEP)"/>
    <property type="match status" value="1"/>
</dbReference>
<dbReference type="HOGENOM" id="CLU_971718_0_0_1"/>
<dbReference type="Proteomes" id="UP000001593">
    <property type="component" value="Unassembled WGS sequence"/>
</dbReference>
<dbReference type="EMBL" id="DS478497">
    <property type="protein sequence ID" value="EDO25706.1"/>
    <property type="molecule type" value="Genomic_DNA"/>
</dbReference>
<keyword evidence="5" id="KW-0472">Membrane</keyword>
<evidence type="ECO:0000256" key="3">
    <source>
        <dbReference type="ARBA" id="ARBA00022452"/>
    </source>
</evidence>
<evidence type="ECO:0000256" key="6">
    <source>
        <dbReference type="ARBA" id="ARBA00023237"/>
    </source>
</evidence>
<evidence type="ECO:0008006" key="9">
    <source>
        <dbReference type="Google" id="ProtNLM"/>
    </source>
</evidence>
<dbReference type="PANTHER" id="PTHR30026">
    <property type="entry name" value="OUTER MEMBRANE PROTEIN TOLC"/>
    <property type="match status" value="1"/>
</dbReference>
<dbReference type="InParanoid" id="A8DVQ3"/>
<feature type="non-terminal residue" evidence="7">
    <location>
        <position position="287"/>
    </location>
</feature>
<organism evidence="7 8">
    <name type="scientific">Nematostella vectensis</name>
    <name type="common">Starlet sea anemone</name>
    <dbReference type="NCBI Taxonomy" id="45351"/>
    <lineage>
        <taxon>Eukaryota</taxon>
        <taxon>Metazoa</taxon>
        <taxon>Cnidaria</taxon>
        <taxon>Anthozoa</taxon>
        <taxon>Hexacorallia</taxon>
        <taxon>Actiniaria</taxon>
        <taxon>Edwardsiidae</taxon>
        <taxon>Nematostella</taxon>
    </lineage>
</organism>
<comment type="subcellular location">
    <subcellularLocation>
        <location evidence="1">Cell outer membrane</location>
    </subcellularLocation>
</comment>
<reference evidence="7 8" key="1">
    <citation type="journal article" date="2007" name="Science">
        <title>Sea anemone genome reveals ancestral eumetazoan gene repertoire and genomic organization.</title>
        <authorList>
            <person name="Putnam N.H."/>
            <person name="Srivastava M."/>
            <person name="Hellsten U."/>
            <person name="Dirks B."/>
            <person name="Chapman J."/>
            <person name="Salamov A."/>
            <person name="Terry A."/>
            <person name="Shapiro H."/>
            <person name="Lindquist E."/>
            <person name="Kapitonov V.V."/>
            <person name="Jurka J."/>
            <person name="Genikhovich G."/>
            <person name="Grigoriev I.V."/>
            <person name="Lucas S.M."/>
            <person name="Steele R.E."/>
            <person name="Finnerty J.R."/>
            <person name="Technau U."/>
            <person name="Martindale M.Q."/>
            <person name="Rokhsar D.S."/>
        </authorList>
    </citation>
    <scope>NUCLEOTIDE SEQUENCE [LARGE SCALE GENOMIC DNA]</scope>
    <source>
        <strain evidence="8">CH2 X CH6</strain>
    </source>
</reference>
<dbReference type="Pfam" id="PF02321">
    <property type="entry name" value="OEP"/>
    <property type="match status" value="1"/>
</dbReference>
<name>A8DVQ3_NEMVE</name>
<dbReference type="InterPro" id="IPR003423">
    <property type="entry name" value="OMP_efflux"/>
</dbReference>
<dbReference type="GO" id="GO:0015562">
    <property type="term" value="F:efflux transmembrane transporter activity"/>
    <property type="evidence" value="ECO:0007669"/>
    <property type="project" value="InterPro"/>
</dbReference>
<evidence type="ECO:0000256" key="5">
    <source>
        <dbReference type="ARBA" id="ARBA00023136"/>
    </source>
</evidence>
<feature type="non-terminal residue" evidence="7">
    <location>
        <position position="1"/>
    </location>
</feature>
<keyword evidence="2" id="KW-0813">Transport</keyword>
<proteinExistence type="predicted"/>
<gene>
    <name evidence="7" type="ORF">NEMVEDRAFT_v1g225776</name>
</gene>
<keyword evidence="6" id="KW-0998">Cell outer membrane</keyword>
<accession>A8DVQ3</accession>
<keyword evidence="8" id="KW-1185">Reference proteome</keyword>
<protein>
    <recommendedName>
        <fullName evidence="9">TolC family protein</fullName>
    </recommendedName>
</protein>
<dbReference type="Gene3D" id="1.20.1600.10">
    <property type="entry name" value="Outer membrane efflux proteins (OEP)"/>
    <property type="match status" value="1"/>
</dbReference>